<dbReference type="Pfam" id="PF18967">
    <property type="entry name" value="PycTM"/>
    <property type="match status" value="1"/>
</dbReference>
<gene>
    <name evidence="10" type="ORF">I7822_22240</name>
</gene>
<comment type="caution">
    <text evidence="10">The sequence shown here is derived from an EMBL/GenBank/DDBJ whole genome shotgun (WGS) entry which is preliminary data.</text>
</comment>
<feature type="domain" description="Pycsar effector protein" evidence="9">
    <location>
        <begin position="42"/>
        <end position="185"/>
    </location>
</feature>
<evidence type="ECO:0000256" key="5">
    <source>
        <dbReference type="ARBA" id="ARBA00022989"/>
    </source>
</evidence>
<accession>A0ABS3N842</accession>
<keyword evidence="5 8" id="KW-1133">Transmembrane helix</keyword>
<evidence type="ECO:0000256" key="8">
    <source>
        <dbReference type="SAM" id="Phobius"/>
    </source>
</evidence>
<evidence type="ECO:0000256" key="2">
    <source>
        <dbReference type="ARBA" id="ARBA00022475"/>
    </source>
</evidence>
<dbReference type="InterPro" id="IPR043760">
    <property type="entry name" value="PycTM_dom"/>
</dbReference>
<protein>
    <recommendedName>
        <fullName evidence="9">Pycsar effector protein domain-containing protein</fullName>
    </recommendedName>
</protein>
<name>A0ABS3N842_9BACI</name>
<evidence type="ECO:0000256" key="3">
    <source>
        <dbReference type="ARBA" id="ARBA00022692"/>
    </source>
</evidence>
<proteinExistence type="predicted"/>
<reference evidence="10 11" key="1">
    <citation type="submission" date="2021-03" db="EMBL/GenBank/DDBJ databases">
        <title>Whole genome sequence of Metabacillus bambusae BG109.</title>
        <authorList>
            <person name="Jeong J.W."/>
        </authorList>
    </citation>
    <scope>NUCLEOTIDE SEQUENCE [LARGE SCALE GENOMIC DNA]</scope>
    <source>
        <strain evidence="10 11">BG109</strain>
    </source>
</reference>
<evidence type="ECO:0000256" key="6">
    <source>
        <dbReference type="ARBA" id="ARBA00023118"/>
    </source>
</evidence>
<evidence type="ECO:0000259" key="9">
    <source>
        <dbReference type="Pfam" id="PF18967"/>
    </source>
</evidence>
<keyword evidence="11" id="KW-1185">Reference proteome</keyword>
<keyword evidence="3 8" id="KW-0812">Transmembrane</keyword>
<evidence type="ECO:0000313" key="11">
    <source>
        <dbReference type="Proteomes" id="UP000663981"/>
    </source>
</evidence>
<evidence type="ECO:0000256" key="4">
    <source>
        <dbReference type="ARBA" id="ARBA00022741"/>
    </source>
</evidence>
<feature type="transmembrane region" description="Helical" evidence="8">
    <location>
        <begin position="164"/>
        <end position="187"/>
    </location>
</feature>
<dbReference type="RefSeq" id="WP_207981268.1">
    <property type="nucleotide sequence ID" value="NZ_JAGDEL010000022.1"/>
</dbReference>
<keyword evidence="2" id="KW-1003">Cell membrane</keyword>
<dbReference type="EMBL" id="JAGDEL010000022">
    <property type="protein sequence ID" value="MBO1514348.1"/>
    <property type="molecule type" value="Genomic_DNA"/>
</dbReference>
<feature type="transmembrane region" description="Helical" evidence="8">
    <location>
        <begin position="85"/>
        <end position="106"/>
    </location>
</feature>
<sequence length="188" mass="21804">MEDQLSLREQKETLEDAISDGKVKVELHQREGFFKLNFTNTQNTYLNNSIRFADTKAGALVAVNGLIAKFAFDFFSTETTTYIKLLYVLGLAFLIQGIILSVYVVFPKKLNRKKKGIIYWENINEMELDEYVETIEAMEVKELLKRSMENNYFQARILTRKFNLLHYAFLSSMVGFVILSVLSLILLF</sequence>
<dbReference type="Proteomes" id="UP000663981">
    <property type="component" value="Unassembled WGS sequence"/>
</dbReference>
<keyword evidence="7 8" id="KW-0472">Membrane</keyword>
<evidence type="ECO:0000256" key="1">
    <source>
        <dbReference type="ARBA" id="ARBA00004236"/>
    </source>
</evidence>
<organism evidence="10 11">
    <name type="scientific">Metabacillus bambusae</name>
    <dbReference type="NCBI Taxonomy" id="2795218"/>
    <lineage>
        <taxon>Bacteria</taxon>
        <taxon>Bacillati</taxon>
        <taxon>Bacillota</taxon>
        <taxon>Bacilli</taxon>
        <taxon>Bacillales</taxon>
        <taxon>Bacillaceae</taxon>
        <taxon>Metabacillus</taxon>
    </lineage>
</organism>
<comment type="subcellular location">
    <subcellularLocation>
        <location evidence="1">Cell membrane</location>
    </subcellularLocation>
</comment>
<keyword evidence="4" id="KW-0547">Nucleotide-binding</keyword>
<evidence type="ECO:0000313" key="10">
    <source>
        <dbReference type="EMBL" id="MBO1514348.1"/>
    </source>
</evidence>
<evidence type="ECO:0000256" key="7">
    <source>
        <dbReference type="ARBA" id="ARBA00023136"/>
    </source>
</evidence>
<keyword evidence="6" id="KW-0051">Antiviral defense</keyword>